<feature type="domain" description="YheO-like" evidence="1">
    <location>
        <begin position="20"/>
        <end position="130"/>
    </location>
</feature>
<proteinExistence type="predicted"/>
<reference evidence="3" key="1">
    <citation type="submission" date="2017-12" db="EMBL/GenBank/DDBJ databases">
        <authorList>
            <person name="Thomas-White K."/>
            <person name="Wolfe A.J."/>
        </authorList>
    </citation>
    <scope>NUCLEOTIDE SEQUENCE</scope>
    <source>
        <strain evidence="3">UMB0763</strain>
    </source>
</reference>
<dbReference type="AlphaFoldDB" id="A0AAF0YQ09"/>
<dbReference type="PANTHER" id="PTHR35568">
    <property type="entry name" value="TRANSCRIPTIONAL REGULATOR DAUR"/>
    <property type="match status" value="1"/>
</dbReference>
<dbReference type="Pfam" id="PF08348">
    <property type="entry name" value="PAS_6"/>
    <property type="match status" value="1"/>
</dbReference>
<dbReference type="Pfam" id="PF13309">
    <property type="entry name" value="HTH_22"/>
    <property type="match status" value="1"/>
</dbReference>
<dbReference type="InterPro" id="IPR039445">
    <property type="entry name" value="DauR-like_HTH"/>
</dbReference>
<protein>
    <submittedName>
        <fullName evidence="3">PAS domain-containing protein</fullName>
    </submittedName>
</protein>
<feature type="domain" description="Transcriptional regulator DauR-like HTH" evidence="2">
    <location>
        <begin position="167"/>
        <end position="227"/>
    </location>
</feature>
<evidence type="ECO:0000259" key="1">
    <source>
        <dbReference type="Pfam" id="PF08348"/>
    </source>
</evidence>
<dbReference type="InterPro" id="IPR013559">
    <property type="entry name" value="YheO"/>
</dbReference>
<dbReference type="InterPro" id="IPR039446">
    <property type="entry name" value="DauR-like"/>
</dbReference>
<dbReference type="EMBL" id="CP136958">
    <property type="protein sequence ID" value="WOT02007.1"/>
    <property type="molecule type" value="Genomic_DNA"/>
</dbReference>
<accession>A0AAF0YQ09</accession>
<reference evidence="3" key="2">
    <citation type="submission" date="2023-10" db="EMBL/GenBank/DDBJ databases">
        <authorList>
            <person name="Choi B."/>
        </authorList>
    </citation>
    <scope>NUCLEOTIDE SEQUENCE</scope>
    <source>
        <strain evidence="3">UMB0763</strain>
    </source>
</reference>
<dbReference type="KEGG" id="cpyr:CYJ47_12265"/>
<dbReference type="Proteomes" id="UP000234560">
    <property type="component" value="Chromosome"/>
</dbReference>
<dbReference type="PANTHER" id="PTHR35568:SF1">
    <property type="entry name" value="TRANSCRIPTIONAL REGULATOR DAUR"/>
    <property type="match status" value="1"/>
</dbReference>
<dbReference type="RefSeq" id="WP_101678470.1">
    <property type="nucleotide sequence ID" value="NZ_CP136958.1"/>
</dbReference>
<gene>
    <name evidence="3" type="ORF">CYJ47_12265</name>
</gene>
<evidence type="ECO:0000313" key="3">
    <source>
        <dbReference type="EMBL" id="WOT02007.1"/>
    </source>
</evidence>
<evidence type="ECO:0000259" key="2">
    <source>
        <dbReference type="Pfam" id="PF13309"/>
    </source>
</evidence>
<sequence>MNGNNEEPIPTIPDSDYVASLKPLVDFLGVALGPTVEIVLHDVTTLDASVIAIANGHVSGREIGSPATDLLLRILRSGEAEQRDYITGYTALSSTGTSNLRSSTFFIRREKKIVGALCINADQTLLKSLESLTNRISASYFTTDASQPKDKEDKPEVLSTSIADITSSAIHSALATRSVDVDHYSTEDRLAVVKLLDDDGYFQLKGSVADLASALEISEPSIYRYLRQVRGQN</sequence>
<evidence type="ECO:0000313" key="4">
    <source>
        <dbReference type="Proteomes" id="UP000234560"/>
    </source>
</evidence>
<name>A0AAF0YQ09_9CORY</name>
<organism evidence="3 4">
    <name type="scientific">Corynebacterium pyruviciproducens</name>
    <dbReference type="NCBI Taxonomy" id="598660"/>
    <lineage>
        <taxon>Bacteria</taxon>
        <taxon>Bacillati</taxon>
        <taxon>Actinomycetota</taxon>
        <taxon>Actinomycetes</taxon>
        <taxon>Mycobacteriales</taxon>
        <taxon>Corynebacteriaceae</taxon>
        <taxon>Corynebacterium</taxon>
    </lineage>
</organism>